<dbReference type="InterPro" id="IPR006370">
    <property type="entry name" value="HB_polyprenyltransferase-like"/>
</dbReference>
<dbReference type="InterPro" id="IPR000537">
    <property type="entry name" value="UbiA_prenyltransferase"/>
</dbReference>
<keyword evidence="14" id="KW-1185">Reference proteome</keyword>
<dbReference type="GO" id="GO:0005886">
    <property type="term" value="C:plasma membrane"/>
    <property type="evidence" value="ECO:0007669"/>
    <property type="project" value="UniProtKB-SubCell"/>
</dbReference>
<name>A0A2Z6DXQ5_HYDTE</name>
<dbReference type="Gene3D" id="1.20.120.1780">
    <property type="entry name" value="UbiA prenyltransferase"/>
    <property type="match status" value="1"/>
</dbReference>
<reference evidence="13 14" key="1">
    <citation type="submission" date="2018-04" db="EMBL/GenBank/DDBJ databases">
        <title>Complete genome sequence of Hydrogenophilus thermoluteolus TH-1.</title>
        <authorList>
            <person name="Arai H."/>
        </authorList>
    </citation>
    <scope>NUCLEOTIDE SEQUENCE [LARGE SCALE GENOMIC DNA]</scope>
    <source>
        <strain evidence="13 14">TH-1</strain>
    </source>
</reference>
<evidence type="ECO:0000256" key="5">
    <source>
        <dbReference type="ARBA" id="ARBA00022519"/>
    </source>
</evidence>
<evidence type="ECO:0000256" key="10">
    <source>
        <dbReference type="ARBA" id="ARBA00023136"/>
    </source>
</evidence>
<evidence type="ECO:0000256" key="12">
    <source>
        <dbReference type="NCBIfam" id="TIGR01474"/>
    </source>
</evidence>
<accession>A0A2Z6DXQ5</accession>
<feature type="transmembrane region" description="Helical" evidence="11">
    <location>
        <begin position="21"/>
        <end position="38"/>
    </location>
</feature>
<evidence type="ECO:0000256" key="11">
    <source>
        <dbReference type="HAMAP-Rule" id="MF_01635"/>
    </source>
</evidence>
<evidence type="ECO:0000256" key="3">
    <source>
        <dbReference type="ARBA" id="ARBA00005985"/>
    </source>
</evidence>
<dbReference type="PANTHER" id="PTHR11048:SF28">
    <property type="entry name" value="4-HYDROXYBENZOATE POLYPRENYLTRANSFERASE, MITOCHONDRIAL"/>
    <property type="match status" value="1"/>
</dbReference>
<proteinExistence type="inferred from homology"/>
<dbReference type="KEGG" id="htl:HPTL_1010"/>
<keyword evidence="4 11" id="KW-1003">Cell membrane</keyword>
<dbReference type="EC" id="2.5.1.39" evidence="11 12"/>
<evidence type="ECO:0000313" key="13">
    <source>
        <dbReference type="EMBL" id="BBD77274.1"/>
    </source>
</evidence>
<dbReference type="InterPro" id="IPR044878">
    <property type="entry name" value="UbiA_sf"/>
</dbReference>
<keyword evidence="9 11" id="KW-1133">Transmembrane helix</keyword>
<comment type="cofactor">
    <cofactor evidence="1 11">
        <name>Mg(2+)</name>
        <dbReference type="ChEBI" id="CHEBI:18420"/>
    </cofactor>
</comment>
<dbReference type="InterPro" id="IPR030470">
    <property type="entry name" value="UbiA_prenylTrfase_CS"/>
</dbReference>
<evidence type="ECO:0000256" key="8">
    <source>
        <dbReference type="ARBA" id="ARBA00022692"/>
    </source>
</evidence>
<dbReference type="FunFam" id="1.10.357.140:FF:000008">
    <property type="entry name" value="4-hydroxybenzoate octaprenyltransferase"/>
    <property type="match status" value="1"/>
</dbReference>
<evidence type="ECO:0000313" key="14">
    <source>
        <dbReference type="Proteomes" id="UP000262004"/>
    </source>
</evidence>
<organism evidence="13 14">
    <name type="scientific">Hydrogenophilus thermoluteolus</name>
    <name type="common">Pseudomonas hydrogenothermophila</name>
    <dbReference type="NCBI Taxonomy" id="297"/>
    <lineage>
        <taxon>Bacteria</taxon>
        <taxon>Pseudomonadati</taxon>
        <taxon>Pseudomonadota</taxon>
        <taxon>Hydrogenophilia</taxon>
        <taxon>Hydrogenophilales</taxon>
        <taxon>Hydrogenophilaceae</taxon>
        <taxon>Hydrogenophilus</taxon>
    </lineage>
</organism>
<dbReference type="PROSITE" id="PS00943">
    <property type="entry name" value="UBIA"/>
    <property type="match status" value="1"/>
</dbReference>
<keyword evidence="11" id="KW-0460">Magnesium</keyword>
<dbReference type="Proteomes" id="UP000262004">
    <property type="component" value="Chromosome"/>
</dbReference>
<comment type="subcellular location">
    <subcellularLocation>
        <location evidence="11">Cell inner membrane</location>
        <topology evidence="11">Multi-pass membrane protein</topology>
    </subcellularLocation>
    <subcellularLocation>
        <location evidence="2">Membrane</location>
        <topology evidence="2">Multi-pass membrane protein</topology>
    </subcellularLocation>
</comment>
<protein>
    <recommendedName>
        <fullName evidence="11 12">4-hydroxybenzoate octaprenyltransferase</fullName>
        <ecNumber evidence="11 12">2.5.1.39</ecNumber>
    </recommendedName>
    <alternativeName>
        <fullName evidence="11">4-HB polyprenyltransferase</fullName>
    </alternativeName>
</protein>
<keyword evidence="7 11" id="KW-0831">Ubiquinone biosynthesis</keyword>
<evidence type="ECO:0000256" key="2">
    <source>
        <dbReference type="ARBA" id="ARBA00004141"/>
    </source>
</evidence>
<dbReference type="PANTHER" id="PTHR11048">
    <property type="entry name" value="PRENYLTRANSFERASES"/>
    <property type="match status" value="1"/>
</dbReference>
<comment type="catalytic activity">
    <reaction evidence="11">
        <text>all-trans-octaprenyl diphosphate + 4-hydroxybenzoate = 4-hydroxy-3-(all-trans-octaprenyl)benzoate + diphosphate</text>
        <dbReference type="Rhea" id="RHEA:27782"/>
        <dbReference type="ChEBI" id="CHEBI:1617"/>
        <dbReference type="ChEBI" id="CHEBI:17879"/>
        <dbReference type="ChEBI" id="CHEBI:33019"/>
        <dbReference type="ChEBI" id="CHEBI:57711"/>
        <dbReference type="EC" id="2.5.1.39"/>
    </reaction>
</comment>
<comment type="function">
    <text evidence="11">Catalyzes the prenylation of para-hydroxybenzoate (PHB) with an all-trans polyprenyl group. Mediates the second step in the final reaction sequence of ubiquinone-8 (UQ-8) biosynthesis, which is the condensation of the polyisoprenoid side chain with PHB, generating the first membrane-bound Q intermediate 3-octaprenyl-4-hydroxybenzoate.</text>
</comment>
<dbReference type="GO" id="GO:0006744">
    <property type="term" value="P:ubiquinone biosynthetic process"/>
    <property type="evidence" value="ECO:0007669"/>
    <property type="project" value="UniProtKB-UniRule"/>
</dbReference>
<feature type="transmembrane region" description="Helical" evidence="11">
    <location>
        <begin position="242"/>
        <end position="260"/>
    </location>
</feature>
<gene>
    <name evidence="11 13" type="primary">ubiA</name>
    <name evidence="13" type="ORF">HPTL_1010</name>
</gene>
<dbReference type="OrthoDB" id="9782418at2"/>
<dbReference type="Gene3D" id="1.10.357.140">
    <property type="entry name" value="UbiA prenyltransferase"/>
    <property type="match status" value="1"/>
</dbReference>
<dbReference type="UniPathway" id="UPA00232"/>
<keyword evidence="8 11" id="KW-0812">Transmembrane</keyword>
<dbReference type="NCBIfam" id="TIGR01474">
    <property type="entry name" value="ubiA_proteo"/>
    <property type="match status" value="1"/>
</dbReference>
<dbReference type="FunFam" id="1.20.120.1780:FF:000001">
    <property type="entry name" value="4-hydroxybenzoate octaprenyltransferase"/>
    <property type="match status" value="1"/>
</dbReference>
<comment type="pathway">
    <text evidence="11">Cofactor biosynthesis; ubiquinone biosynthesis.</text>
</comment>
<dbReference type="AlphaFoldDB" id="A0A2Z6DXQ5"/>
<keyword evidence="6 11" id="KW-0808">Transferase</keyword>
<dbReference type="Pfam" id="PF01040">
    <property type="entry name" value="UbiA"/>
    <property type="match status" value="1"/>
</dbReference>
<dbReference type="EMBL" id="AP018558">
    <property type="protein sequence ID" value="BBD77274.1"/>
    <property type="molecule type" value="Genomic_DNA"/>
</dbReference>
<evidence type="ECO:0000256" key="7">
    <source>
        <dbReference type="ARBA" id="ARBA00022688"/>
    </source>
</evidence>
<feature type="transmembrane region" description="Helical" evidence="11">
    <location>
        <begin position="142"/>
        <end position="159"/>
    </location>
</feature>
<dbReference type="HAMAP" id="MF_01635">
    <property type="entry name" value="UbiA"/>
    <property type="match status" value="1"/>
</dbReference>
<comment type="similarity">
    <text evidence="3 11">Belongs to the UbiA prenyltransferase family.</text>
</comment>
<evidence type="ECO:0000256" key="6">
    <source>
        <dbReference type="ARBA" id="ARBA00022679"/>
    </source>
</evidence>
<dbReference type="RefSeq" id="WP_119336090.1">
    <property type="nucleotide sequence ID" value="NZ_AP018558.1"/>
</dbReference>
<evidence type="ECO:0000256" key="4">
    <source>
        <dbReference type="ARBA" id="ARBA00022475"/>
    </source>
</evidence>
<feature type="transmembrane region" description="Helical" evidence="11">
    <location>
        <begin position="171"/>
        <end position="192"/>
    </location>
</feature>
<keyword evidence="5 11" id="KW-0997">Cell inner membrane</keyword>
<feature type="transmembrane region" description="Helical" evidence="11">
    <location>
        <begin position="213"/>
        <end position="236"/>
    </location>
</feature>
<keyword evidence="10 11" id="KW-0472">Membrane</keyword>
<feature type="transmembrane region" description="Helical" evidence="11">
    <location>
        <begin position="89"/>
        <end position="110"/>
    </location>
</feature>
<sequence>MTTRFAALSAYWRLIRGDRPIGTLLLLWPTFVALFFAARGQPPAWTLTVFLMGTFLMRSAGCAINDWADRDFDRNVWRTADRPLASGAIPHHHALWVAAGLASLAAVFAATLGDAVLVWAVPAALVAAIYPFMKRFLPIPQAVLGIAFSFGIPMAFVAVRDAGLWGSLDATTFWLFVGNLFWVIAYDTAYAIADRPDDLKIGIRSSAIFFGRWDVTAIVALELAALFCWAVAGRIAAVGPSYSAALVVIALFWTTQLSALSTRDPKAAFQVFLDHNWAGLIWFFGTVFAWA</sequence>
<evidence type="ECO:0000256" key="1">
    <source>
        <dbReference type="ARBA" id="ARBA00001946"/>
    </source>
</evidence>
<dbReference type="CDD" id="cd13959">
    <property type="entry name" value="PT_UbiA_COQ2"/>
    <property type="match status" value="1"/>
</dbReference>
<dbReference type="GO" id="GO:0008412">
    <property type="term" value="F:4-hydroxybenzoate polyprenyltransferase activity"/>
    <property type="evidence" value="ECO:0007669"/>
    <property type="project" value="UniProtKB-UniRule"/>
</dbReference>
<evidence type="ECO:0000256" key="9">
    <source>
        <dbReference type="ARBA" id="ARBA00022989"/>
    </source>
</evidence>
<dbReference type="InterPro" id="IPR039653">
    <property type="entry name" value="Prenyltransferase"/>
</dbReference>
<feature type="transmembrane region" description="Helical" evidence="11">
    <location>
        <begin position="272"/>
        <end position="290"/>
    </location>
</feature>
<feature type="transmembrane region" description="Helical" evidence="11">
    <location>
        <begin position="44"/>
        <end position="68"/>
    </location>
</feature>